<dbReference type="Proteomes" id="UP001341281">
    <property type="component" value="Chromosome 10"/>
</dbReference>
<dbReference type="AlphaFoldDB" id="A0AAQ3UTB7"/>
<protein>
    <submittedName>
        <fullName evidence="2">Uncharacterized protein</fullName>
    </submittedName>
</protein>
<evidence type="ECO:0000313" key="3">
    <source>
        <dbReference type="Proteomes" id="UP001341281"/>
    </source>
</evidence>
<proteinExistence type="predicted"/>
<reference evidence="2 3" key="1">
    <citation type="submission" date="2024-02" db="EMBL/GenBank/DDBJ databases">
        <title>High-quality chromosome-scale genome assembly of Pensacola bahiagrass (Paspalum notatum Flugge var. saurae).</title>
        <authorList>
            <person name="Vega J.M."/>
            <person name="Podio M."/>
            <person name="Orjuela J."/>
            <person name="Siena L.A."/>
            <person name="Pessino S.C."/>
            <person name="Combes M.C."/>
            <person name="Mariac C."/>
            <person name="Albertini E."/>
            <person name="Pupilli F."/>
            <person name="Ortiz J.P.A."/>
            <person name="Leblanc O."/>
        </authorList>
    </citation>
    <scope>NUCLEOTIDE SEQUENCE [LARGE SCALE GENOMIC DNA]</scope>
    <source>
        <strain evidence="2">R1</strain>
        <tissue evidence="2">Leaf</tissue>
    </source>
</reference>
<name>A0AAQ3UTB7_PASNO</name>
<keyword evidence="3" id="KW-1185">Reference proteome</keyword>
<feature type="compositionally biased region" description="Acidic residues" evidence="1">
    <location>
        <begin position="52"/>
        <end position="86"/>
    </location>
</feature>
<sequence>MGWEKDSELRMKDLWRHPDFKSAHLPKSPWAPRWPILCPEEGVFYMTIGDFYGDDDESGDESDDDESNDESDEEEDTDESDKEEDTSAGGGLHSICITMWNDKLFSVSS</sequence>
<feature type="region of interest" description="Disordered" evidence="1">
    <location>
        <begin position="49"/>
        <end position="93"/>
    </location>
</feature>
<dbReference type="EMBL" id="CP144754">
    <property type="protein sequence ID" value="WVZ95900.1"/>
    <property type="molecule type" value="Genomic_DNA"/>
</dbReference>
<gene>
    <name evidence="2" type="ORF">U9M48_041607</name>
</gene>
<evidence type="ECO:0000256" key="1">
    <source>
        <dbReference type="SAM" id="MobiDB-lite"/>
    </source>
</evidence>
<organism evidence="2 3">
    <name type="scientific">Paspalum notatum var. saurae</name>
    <dbReference type="NCBI Taxonomy" id="547442"/>
    <lineage>
        <taxon>Eukaryota</taxon>
        <taxon>Viridiplantae</taxon>
        <taxon>Streptophyta</taxon>
        <taxon>Embryophyta</taxon>
        <taxon>Tracheophyta</taxon>
        <taxon>Spermatophyta</taxon>
        <taxon>Magnoliopsida</taxon>
        <taxon>Liliopsida</taxon>
        <taxon>Poales</taxon>
        <taxon>Poaceae</taxon>
        <taxon>PACMAD clade</taxon>
        <taxon>Panicoideae</taxon>
        <taxon>Andropogonodae</taxon>
        <taxon>Paspaleae</taxon>
        <taxon>Paspalinae</taxon>
        <taxon>Paspalum</taxon>
    </lineage>
</organism>
<evidence type="ECO:0000313" key="2">
    <source>
        <dbReference type="EMBL" id="WVZ95900.1"/>
    </source>
</evidence>
<accession>A0AAQ3UTB7</accession>